<comment type="caution">
    <text evidence="2">The sequence shown here is derived from an EMBL/GenBank/DDBJ whole genome shotgun (WGS) entry which is preliminary data.</text>
</comment>
<dbReference type="InterPro" id="IPR043128">
    <property type="entry name" value="Rev_trsase/Diguanyl_cyclase"/>
</dbReference>
<dbReference type="InterPro" id="IPR000477">
    <property type="entry name" value="RT_dom"/>
</dbReference>
<dbReference type="Pfam" id="PF00078">
    <property type="entry name" value="RVT_1"/>
    <property type="match status" value="1"/>
</dbReference>
<dbReference type="Proteomes" id="UP000257109">
    <property type="component" value="Unassembled WGS sequence"/>
</dbReference>
<dbReference type="PANTHER" id="PTHR24559:SF450">
    <property type="entry name" value="RNA-DIRECTED DNA POLYMERASE HOMOLOG"/>
    <property type="match status" value="1"/>
</dbReference>
<feature type="domain" description="Reverse transcriptase" evidence="1">
    <location>
        <begin position="232"/>
        <end position="282"/>
    </location>
</feature>
<evidence type="ECO:0000313" key="2">
    <source>
        <dbReference type="EMBL" id="RDX64701.1"/>
    </source>
</evidence>
<dbReference type="Gene3D" id="3.30.70.270">
    <property type="match status" value="1"/>
</dbReference>
<organism evidence="2 3">
    <name type="scientific">Mucuna pruriens</name>
    <name type="common">Velvet bean</name>
    <name type="synonym">Dolichos pruriens</name>
    <dbReference type="NCBI Taxonomy" id="157652"/>
    <lineage>
        <taxon>Eukaryota</taxon>
        <taxon>Viridiplantae</taxon>
        <taxon>Streptophyta</taxon>
        <taxon>Embryophyta</taxon>
        <taxon>Tracheophyta</taxon>
        <taxon>Spermatophyta</taxon>
        <taxon>Magnoliopsida</taxon>
        <taxon>eudicotyledons</taxon>
        <taxon>Gunneridae</taxon>
        <taxon>Pentapetalae</taxon>
        <taxon>rosids</taxon>
        <taxon>fabids</taxon>
        <taxon>Fabales</taxon>
        <taxon>Fabaceae</taxon>
        <taxon>Papilionoideae</taxon>
        <taxon>50 kb inversion clade</taxon>
        <taxon>NPAAA clade</taxon>
        <taxon>indigoferoid/millettioid clade</taxon>
        <taxon>Phaseoleae</taxon>
        <taxon>Mucuna</taxon>
    </lineage>
</organism>
<reference evidence="2" key="1">
    <citation type="submission" date="2018-05" db="EMBL/GenBank/DDBJ databases">
        <title>Draft genome of Mucuna pruriens seed.</title>
        <authorList>
            <person name="Nnadi N.E."/>
            <person name="Vos R."/>
            <person name="Hasami M.H."/>
            <person name="Devisetty U.K."/>
            <person name="Aguiy J.C."/>
        </authorList>
    </citation>
    <scope>NUCLEOTIDE SEQUENCE [LARGE SCALE GENOMIC DNA]</scope>
    <source>
        <strain evidence="2">JCA_2017</strain>
    </source>
</reference>
<protein>
    <submittedName>
        <fullName evidence="2">Retrovirus-related Pol polyprotein</fullName>
    </submittedName>
</protein>
<evidence type="ECO:0000259" key="1">
    <source>
        <dbReference type="Pfam" id="PF00078"/>
    </source>
</evidence>
<dbReference type="PANTHER" id="PTHR24559">
    <property type="entry name" value="TRANSPOSON TY3-I GAG-POL POLYPROTEIN"/>
    <property type="match status" value="1"/>
</dbReference>
<evidence type="ECO:0000313" key="3">
    <source>
        <dbReference type="Proteomes" id="UP000257109"/>
    </source>
</evidence>
<dbReference type="AlphaFoldDB" id="A0A371EF81"/>
<dbReference type="STRING" id="157652.A0A371EF81"/>
<feature type="non-terminal residue" evidence="2">
    <location>
        <position position="1"/>
    </location>
</feature>
<dbReference type="InterPro" id="IPR053134">
    <property type="entry name" value="RNA-dir_DNA_polymerase"/>
</dbReference>
<proteinExistence type="predicted"/>
<dbReference type="Gene3D" id="3.10.10.10">
    <property type="entry name" value="HIV Type 1 Reverse Transcriptase, subunit A, domain 1"/>
    <property type="match status" value="1"/>
</dbReference>
<dbReference type="OrthoDB" id="1746660at2759"/>
<gene>
    <name evidence="2" type="primary">pol</name>
    <name evidence="2" type="ORF">CR513_56712</name>
</gene>
<dbReference type="InterPro" id="IPR043502">
    <property type="entry name" value="DNA/RNA_pol_sf"/>
</dbReference>
<name>A0A371EF81_MUCPR</name>
<dbReference type="EMBL" id="QJKJ01014260">
    <property type="protein sequence ID" value="RDX64701.1"/>
    <property type="molecule type" value="Genomic_DNA"/>
</dbReference>
<dbReference type="SUPFAM" id="SSF56672">
    <property type="entry name" value="DNA/RNA polymerases"/>
    <property type="match status" value="1"/>
</dbReference>
<dbReference type="CDD" id="cd01647">
    <property type="entry name" value="RT_LTR"/>
    <property type="match status" value="1"/>
</dbReference>
<keyword evidence="3" id="KW-1185">Reference proteome</keyword>
<sequence>MLLEEGVVEIGDITEEEEEIQWQGKPTTLDFNSLVGFTTKHSFTLWGELNGVMMLVLTNCWVSHNFIFKSLVQKLQLSVTKIGPYWVKVGDGHSVKAHGMVLGMEWLRKLGTSKADFEELMIKVKLKGEKYVIKGEPSLSVNEEAFFVERKITIVENGDYIFTNHRGLPLNKRQARAITLKEGADIPNLGPYRHVEGENSQAEYWNIYYSNKIEGQELKILIREEDIHKAAFRKHEGHFELLVMPFGLTNAPSTFQSLMNEVLKPYLRKFMLIFFDDILIYS</sequence>
<accession>A0A371EF81</accession>